<dbReference type="AlphaFoldDB" id="A0AAE3WAB9"/>
<dbReference type="InterPro" id="IPR016181">
    <property type="entry name" value="Acyl_CoA_acyltransferase"/>
</dbReference>
<proteinExistence type="predicted"/>
<dbReference type="Proteomes" id="UP001240236">
    <property type="component" value="Unassembled WGS sequence"/>
</dbReference>
<evidence type="ECO:0000256" key="2">
    <source>
        <dbReference type="ARBA" id="ARBA00023315"/>
    </source>
</evidence>
<gene>
    <name evidence="4" type="ORF">J2S42_008203</name>
</gene>
<evidence type="ECO:0000313" key="5">
    <source>
        <dbReference type="Proteomes" id="UP001240236"/>
    </source>
</evidence>
<dbReference type="SUPFAM" id="SSF55729">
    <property type="entry name" value="Acyl-CoA N-acyltransferases (Nat)"/>
    <property type="match status" value="1"/>
</dbReference>
<dbReference type="GO" id="GO:0016747">
    <property type="term" value="F:acyltransferase activity, transferring groups other than amino-acyl groups"/>
    <property type="evidence" value="ECO:0007669"/>
    <property type="project" value="InterPro"/>
</dbReference>
<dbReference type="RefSeq" id="WP_307248395.1">
    <property type="nucleotide sequence ID" value="NZ_JAUSUZ010000001.1"/>
</dbReference>
<keyword evidence="4" id="KW-0687">Ribonucleoprotein</keyword>
<keyword evidence="4" id="KW-0689">Ribosomal protein</keyword>
<dbReference type="PANTHER" id="PTHR43420">
    <property type="entry name" value="ACETYLTRANSFERASE"/>
    <property type="match status" value="1"/>
</dbReference>
<keyword evidence="1" id="KW-0808">Transferase</keyword>
<evidence type="ECO:0000256" key="1">
    <source>
        <dbReference type="ARBA" id="ARBA00022679"/>
    </source>
</evidence>
<dbReference type="CDD" id="cd04301">
    <property type="entry name" value="NAT_SF"/>
    <property type="match status" value="1"/>
</dbReference>
<comment type="caution">
    <text evidence="4">The sequence shown here is derived from an EMBL/GenBank/DDBJ whole genome shotgun (WGS) entry which is preliminary data.</text>
</comment>
<sequence length="224" mass="23616">MLDNPVWASIVHGPHAHLGRRAGAAVRFLPEVGPFHGLAEPGDPAAWADLATLAGAGEQLLVTGPRITPPDGWTVVEMMDGVQMVATALRAEPDPDAVRLGPADVPEMLDLTARTRPGPFGPRTVELGSYLGLRHDGRLIAMAGERMRPPGFTEISAVCTDPDFRGKGLASRLVRAVAAGIVARGETPFLHAAATNTGAVRLYEAMGFTVHTRPRFAALRTPAG</sequence>
<dbReference type="Pfam" id="PF08445">
    <property type="entry name" value="FR47"/>
    <property type="match status" value="1"/>
</dbReference>
<evidence type="ECO:0000259" key="3">
    <source>
        <dbReference type="PROSITE" id="PS51186"/>
    </source>
</evidence>
<protein>
    <submittedName>
        <fullName evidence="4">Ribosomal protein S18 acetylase RimI-like enzyme</fullName>
    </submittedName>
</protein>
<keyword evidence="2" id="KW-0012">Acyltransferase</keyword>
<feature type="domain" description="N-acetyltransferase" evidence="3">
    <location>
        <begin position="95"/>
        <end position="224"/>
    </location>
</feature>
<keyword evidence="5" id="KW-1185">Reference proteome</keyword>
<dbReference type="GO" id="GO:0005840">
    <property type="term" value="C:ribosome"/>
    <property type="evidence" value="ECO:0007669"/>
    <property type="project" value="UniProtKB-KW"/>
</dbReference>
<evidence type="ECO:0000313" key="4">
    <source>
        <dbReference type="EMBL" id="MDQ0371534.1"/>
    </source>
</evidence>
<organism evidence="4 5">
    <name type="scientific">Catenuloplanes indicus</name>
    <dbReference type="NCBI Taxonomy" id="137267"/>
    <lineage>
        <taxon>Bacteria</taxon>
        <taxon>Bacillati</taxon>
        <taxon>Actinomycetota</taxon>
        <taxon>Actinomycetes</taxon>
        <taxon>Micromonosporales</taxon>
        <taxon>Micromonosporaceae</taxon>
        <taxon>Catenuloplanes</taxon>
    </lineage>
</organism>
<dbReference type="Gene3D" id="3.40.630.30">
    <property type="match status" value="1"/>
</dbReference>
<dbReference type="PROSITE" id="PS51186">
    <property type="entry name" value="GNAT"/>
    <property type="match status" value="1"/>
</dbReference>
<dbReference type="EMBL" id="JAUSUZ010000001">
    <property type="protein sequence ID" value="MDQ0371534.1"/>
    <property type="molecule type" value="Genomic_DNA"/>
</dbReference>
<dbReference type="InterPro" id="IPR050680">
    <property type="entry name" value="YpeA/RimI_acetyltransf"/>
</dbReference>
<name>A0AAE3WAB9_9ACTN</name>
<accession>A0AAE3WAB9</accession>
<reference evidence="4 5" key="1">
    <citation type="submission" date="2023-07" db="EMBL/GenBank/DDBJ databases">
        <title>Sequencing the genomes of 1000 actinobacteria strains.</title>
        <authorList>
            <person name="Klenk H.-P."/>
        </authorList>
    </citation>
    <scope>NUCLEOTIDE SEQUENCE [LARGE SCALE GENOMIC DNA]</scope>
    <source>
        <strain evidence="4 5">DSM 44709</strain>
    </source>
</reference>
<dbReference type="InterPro" id="IPR000182">
    <property type="entry name" value="GNAT_dom"/>
</dbReference>
<dbReference type="PANTHER" id="PTHR43420:SF3">
    <property type="entry name" value="N-ACETYLTRANSFERASE DOMAIN-CONTAINING PROTEIN"/>
    <property type="match status" value="1"/>
</dbReference>
<dbReference type="InterPro" id="IPR013653">
    <property type="entry name" value="GCN5-like_dom"/>
</dbReference>